<reference evidence="3 4" key="1">
    <citation type="submission" date="2014-07" db="EMBL/GenBank/DDBJ databases">
        <title>Draft genome sequence of Thalassospira profundimaris 35.</title>
        <authorList>
            <person name="Lai Q."/>
            <person name="Shao Z."/>
        </authorList>
    </citation>
    <scope>NUCLEOTIDE SEQUENCE [LARGE SCALE GENOMIC DNA]</scope>
    <source>
        <strain evidence="3 4">35</strain>
    </source>
</reference>
<evidence type="ECO:0000256" key="2">
    <source>
        <dbReference type="SAM" id="SignalP"/>
    </source>
</evidence>
<feature type="chain" id="PRO_5016992351" description="PepSY domain-containing protein" evidence="2">
    <location>
        <begin position="29"/>
        <end position="221"/>
    </location>
</feature>
<proteinExistence type="predicted"/>
<keyword evidence="2" id="KW-0732">Signal</keyword>
<evidence type="ECO:0008006" key="5">
    <source>
        <dbReference type="Google" id="ProtNLM"/>
    </source>
</evidence>
<dbReference type="Proteomes" id="UP000253226">
    <property type="component" value="Unassembled WGS sequence"/>
</dbReference>
<dbReference type="AlphaFoldDB" id="A0A367VYR9"/>
<organism evidence="3 4">
    <name type="scientific">Thalassospira profundimaris</name>
    <dbReference type="NCBI Taxonomy" id="502049"/>
    <lineage>
        <taxon>Bacteria</taxon>
        <taxon>Pseudomonadati</taxon>
        <taxon>Pseudomonadota</taxon>
        <taxon>Alphaproteobacteria</taxon>
        <taxon>Rhodospirillales</taxon>
        <taxon>Thalassospiraceae</taxon>
        <taxon>Thalassospira</taxon>
    </lineage>
</organism>
<accession>A0A367VYR9</accession>
<evidence type="ECO:0000256" key="1">
    <source>
        <dbReference type="SAM" id="MobiDB-lite"/>
    </source>
</evidence>
<evidence type="ECO:0000313" key="3">
    <source>
        <dbReference type="EMBL" id="RCK31309.1"/>
    </source>
</evidence>
<dbReference type="RefSeq" id="WP_114104259.1">
    <property type="nucleotide sequence ID" value="NZ_JPWF01000021.1"/>
</dbReference>
<feature type="compositionally biased region" description="Basic and acidic residues" evidence="1">
    <location>
        <begin position="45"/>
        <end position="70"/>
    </location>
</feature>
<protein>
    <recommendedName>
        <fullName evidence="5">PepSY domain-containing protein</fullName>
    </recommendedName>
</protein>
<dbReference type="EMBL" id="JPWF01000021">
    <property type="protein sequence ID" value="RCK31309.1"/>
    <property type="molecule type" value="Genomic_DNA"/>
</dbReference>
<name>A0A367VYR9_9PROT</name>
<evidence type="ECO:0000313" key="4">
    <source>
        <dbReference type="Proteomes" id="UP000253226"/>
    </source>
</evidence>
<dbReference type="OrthoDB" id="7355237at2"/>
<gene>
    <name evidence="3" type="ORF">TH19_21365</name>
</gene>
<comment type="caution">
    <text evidence="3">The sequence shown here is derived from an EMBL/GenBank/DDBJ whole genome shotgun (WGS) entry which is preliminary data.</text>
</comment>
<sequence>MKRNTKIKLAAALLASGLIATPIAVTYAAPGDGGAPGAWTMPGKGHGDKQGGECAGRGEHGKGGKFHHEARDRATPLTPAEARILIDAMLLKTDTVDLKTGDALMAEEPGKIDVLLVNAEGGVVKVIKFDAKTGRMDRDERRDLRKLMPRPDKAERFDRKFTADQMNVLANAMAIRFGNGELKLGELTQTKRGTYTATLTNKAGDIVREMELSSVTGRPIS</sequence>
<feature type="region of interest" description="Disordered" evidence="1">
    <location>
        <begin position="38"/>
        <end position="70"/>
    </location>
</feature>
<feature type="signal peptide" evidence="2">
    <location>
        <begin position="1"/>
        <end position="28"/>
    </location>
</feature>